<dbReference type="PANTHER" id="PTHR30028:SF0">
    <property type="entry name" value="PROTEIN ALUMINUM SENSITIVE 3"/>
    <property type="match status" value="1"/>
</dbReference>
<keyword evidence="8" id="KW-1185">Reference proteome</keyword>
<keyword evidence="5 6" id="KW-0472">Membrane</keyword>
<evidence type="ECO:0000256" key="4">
    <source>
        <dbReference type="ARBA" id="ARBA00022989"/>
    </source>
</evidence>
<protein>
    <submittedName>
        <fullName evidence="7">Iron export ABC transporter permease subunit FetB</fullName>
    </submittedName>
</protein>
<evidence type="ECO:0000313" key="7">
    <source>
        <dbReference type="EMBL" id="TLU71104.1"/>
    </source>
</evidence>
<organism evidence="7 8">
    <name type="scientific">Lichenicoccus roseus</name>
    <dbReference type="NCBI Taxonomy" id="2683649"/>
    <lineage>
        <taxon>Bacteria</taxon>
        <taxon>Pseudomonadati</taxon>
        <taxon>Pseudomonadota</taxon>
        <taxon>Alphaproteobacteria</taxon>
        <taxon>Acetobacterales</taxon>
        <taxon>Acetobacteraceae</taxon>
        <taxon>Lichenicoccus</taxon>
    </lineage>
</organism>
<feature type="transmembrane region" description="Helical" evidence="6">
    <location>
        <begin position="39"/>
        <end position="58"/>
    </location>
</feature>
<evidence type="ECO:0000256" key="2">
    <source>
        <dbReference type="ARBA" id="ARBA00005268"/>
    </source>
</evidence>
<feature type="transmembrane region" description="Helical" evidence="6">
    <location>
        <begin position="12"/>
        <end position="32"/>
    </location>
</feature>
<feature type="transmembrane region" description="Helical" evidence="6">
    <location>
        <begin position="128"/>
        <end position="148"/>
    </location>
</feature>
<dbReference type="RefSeq" id="WP_138327461.1">
    <property type="nucleotide sequence ID" value="NZ_VCDI01000008.1"/>
</dbReference>
<feature type="transmembrane region" description="Helical" evidence="6">
    <location>
        <begin position="225"/>
        <end position="247"/>
    </location>
</feature>
<dbReference type="InterPro" id="IPR005226">
    <property type="entry name" value="UPF0014_fam"/>
</dbReference>
<reference evidence="7 8" key="1">
    <citation type="submission" date="2019-05" db="EMBL/GenBank/DDBJ databases">
        <authorList>
            <person name="Pankratov T."/>
            <person name="Grouzdev D."/>
        </authorList>
    </citation>
    <scope>NUCLEOTIDE SEQUENCE [LARGE SCALE GENOMIC DNA]</scope>
    <source>
        <strain evidence="7 8">KEBCLARHB70R</strain>
    </source>
</reference>
<name>A0A5R9J0A2_9PROT</name>
<feature type="transmembrane region" description="Helical" evidence="6">
    <location>
        <begin position="94"/>
        <end position="116"/>
    </location>
</feature>
<dbReference type="OrthoDB" id="9791807at2"/>
<accession>A0A5R9J0A2</accession>
<evidence type="ECO:0000256" key="5">
    <source>
        <dbReference type="ARBA" id="ARBA00023136"/>
    </source>
</evidence>
<dbReference type="GO" id="GO:0005886">
    <property type="term" value="C:plasma membrane"/>
    <property type="evidence" value="ECO:0007669"/>
    <property type="project" value="TreeGrafter"/>
</dbReference>
<evidence type="ECO:0000256" key="6">
    <source>
        <dbReference type="SAM" id="Phobius"/>
    </source>
</evidence>
<gene>
    <name evidence="7" type="primary">fetB</name>
    <name evidence="7" type="ORF">FE263_18180</name>
</gene>
<proteinExistence type="inferred from homology"/>
<dbReference type="EMBL" id="VCDI01000008">
    <property type="protein sequence ID" value="TLU71104.1"/>
    <property type="molecule type" value="Genomic_DNA"/>
</dbReference>
<feature type="transmembrane region" description="Helical" evidence="6">
    <location>
        <begin position="64"/>
        <end position="82"/>
    </location>
</feature>
<evidence type="ECO:0000313" key="8">
    <source>
        <dbReference type="Proteomes" id="UP000305654"/>
    </source>
</evidence>
<evidence type="ECO:0000256" key="1">
    <source>
        <dbReference type="ARBA" id="ARBA00004141"/>
    </source>
</evidence>
<keyword evidence="3 6" id="KW-0812">Transmembrane</keyword>
<sequence length="287" mass="30636">MTTVSLSPLDLGAAGLLLAVEAGLSLVCNLGLHRLVLIAVTRMVIQLLLIGYVLRLIFSLASPALLLLAIGLMTLVAAREVAARSERQLRRQGNLMVGLASVTSATVTTTLLALTTAIRPHPWWSPQYAIPLVGIVLGSVLNAASLSLDHVLETVTRDRVAIETQLALGVGYRQATGPLLRAALRRGMLPIVNQMSAAGLITLPGIMTGQILAGLDPVQAVKYQILLMLLLAGSSVFASGLTAMLALRRLTDGRQRLRLDRLILATAPTVATAIASMRADWRRRLQR</sequence>
<comment type="similarity">
    <text evidence="2">Belongs to the UPF0014 family.</text>
</comment>
<dbReference type="Proteomes" id="UP000305654">
    <property type="component" value="Unassembled WGS sequence"/>
</dbReference>
<keyword evidence="4 6" id="KW-1133">Transmembrane helix</keyword>
<comment type="subcellular location">
    <subcellularLocation>
        <location evidence="1">Membrane</location>
        <topology evidence="1">Multi-pass membrane protein</topology>
    </subcellularLocation>
</comment>
<dbReference type="AlphaFoldDB" id="A0A5R9J0A2"/>
<dbReference type="PANTHER" id="PTHR30028">
    <property type="entry name" value="UPF0014 INNER MEMBRANE PROTEIN YBBM-RELATED"/>
    <property type="match status" value="1"/>
</dbReference>
<evidence type="ECO:0000256" key="3">
    <source>
        <dbReference type="ARBA" id="ARBA00022692"/>
    </source>
</evidence>
<comment type="caution">
    <text evidence="7">The sequence shown here is derived from an EMBL/GenBank/DDBJ whole genome shotgun (WGS) entry which is preliminary data.</text>
</comment>
<feature type="transmembrane region" description="Helical" evidence="6">
    <location>
        <begin position="191"/>
        <end position="213"/>
    </location>
</feature>
<dbReference type="Pfam" id="PF03649">
    <property type="entry name" value="UPF0014"/>
    <property type="match status" value="1"/>
</dbReference>